<reference evidence="8" key="1">
    <citation type="submission" date="2017-01" db="EMBL/GenBank/DDBJ databases">
        <authorList>
            <person name="Varghese N."/>
            <person name="Submissions S."/>
        </authorList>
    </citation>
    <scope>NUCLEOTIDE SEQUENCE [LARGE SCALE GENOMIC DNA]</scope>
    <source>
        <strain evidence="8">DSM 45196</strain>
    </source>
</reference>
<feature type="transmembrane region" description="Helical" evidence="5">
    <location>
        <begin position="113"/>
        <end position="134"/>
    </location>
</feature>
<dbReference type="GO" id="GO:0140359">
    <property type="term" value="F:ABC-type transporter activity"/>
    <property type="evidence" value="ECO:0007669"/>
    <property type="project" value="InterPro"/>
</dbReference>
<evidence type="ECO:0000256" key="3">
    <source>
        <dbReference type="ARBA" id="ARBA00022989"/>
    </source>
</evidence>
<accession>A0A1N7MCV0</accession>
<keyword evidence="5" id="KW-0813">Transport</keyword>
<dbReference type="InterPro" id="IPR047817">
    <property type="entry name" value="ABC2_TM_bact-type"/>
</dbReference>
<feature type="transmembrane region" description="Helical" evidence="5">
    <location>
        <begin position="172"/>
        <end position="191"/>
    </location>
</feature>
<dbReference type="PANTHER" id="PTHR43229:SF2">
    <property type="entry name" value="NODULATION PROTEIN J"/>
    <property type="match status" value="1"/>
</dbReference>
<keyword evidence="8" id="KW-1185">Reference proteome</keyword>
<proteinExistence type="inferred from homology"/>
<dbReference type="GO" id="GO:0043190">
    <property type="term" value="C:ATP-binding cassette (ABC) transporter complex"/>
    <property type="evidence" value="ECO:0007669"/>
    <property type="project" value="InterPro"/>
</dbReference>
<dbReference type="PROSITE" id="PS51012">
    <property type="entry name" value="ABC_TM2"/>
    <property type="match status" value="1"/>
</dbReference>
<evidence type="ECO:0000256" key="5">
    <source>
        <dbReference type="RuleBase" id="RU361157"/>
    </source>
</evidence>
<dbReference type="InterPro" id="IPR051784">
    <property type="entry name" value="Nod_factor_ABC_transporter"/>
</dbReference>
<dbReference type="PANTHER" id="PTHR43229">
    <property type="entry name" value="NODULATION PROTEIN J"/>
    <property type="match status" value="1"/>
</dbReference>
<evidence type="ECO:0000313" key="8">
    <source>
        <dbReference type="Proteomes" id="UP000186795"/>
    </source>
</evidence>
<dbReference type="InterPro" id="IPR000412">
    <property type="entry name" value="ABC_2_transport"/>
</dbReference>
<keyword evidence="3 5" id="KW-1133">Transmembrane helix</keyword>
<sequence length="258" mass="28717">MMDIIRHTWYMAWRHMKPMFRRPIVIVMSMIQPIVWLLLFSSLFKKIVDIPGFETNSYITFLLPGVIVMNALFVGVFTGMETVMDLNNGVIDRFLITPVKRVTLILGKLIQQAVLFVIQSLILIVLSLVIGASFSGPASGIFIVITSAVMLGVAVGALSIGFALITRKLESMVSLMQFFTLPLMFLSSALMPQDLAPTWIRIIGHFNPVNWAVLAGRNAFGANTDWGVVFLNGILVLVFAIVCVLLSTRAFRAYQRSM</sequence>
<feature type="transmembrane region" description="Helical" evidence="5">
    <location>
        <begin position="59"/>
        <end position="78"/>
    </location>
</feature>
<feature type="transmembrane region" description="Helical" evidence="5">
    <location>
        <begin position="20"/>
        <end position="39"/>
    </location>
</feature>
<name>A0A1N7MCV0_9BACL</name>
<dbReference type="Pfam" id="PF01061">
    <property type="entry name" value="ABC2_membrane"/>
    <property type="match status" value="1"/>
</dbReference>
<feature type="domain" description="ABC transmembrane type-2" evidence="6">
    <location>
        <begin position="24"/>
        <end position="254"/>
    </location>
</feature>
<evidence type="ECO:0000313" key="7">
    <source>
        <dbReference type="EMBL" id="SIS83809.1"/>
    </source>
</evidence>
<keyword evidence="5" id="KW-1003">Cell membrane</keyword>
<organism evidence="7 8">
    <name type="scientific">Kroppenstedtia eburnea</name>
    <dbReference type="NCBI Taxonomy" id="714067"/>
    <lineage>
        <taxon>Bacteria</taxon>
        <taxon>Bacillati</taxon>
        <taxon>Bacillota</taxon>
        <taxon>Bacilli</taxon>
        <taxon>Bacillales</taxon>
        <taxon>Thermoactinomycetaceae</taxon>
        <taxon>Kroppenstedtia</taxon>
    </lineage>
</organism>
<evidence type="ECO:0000256" key="1">
    <source>
        <dbReference type="ARBA" id="ARBA00004141"/>
    </source>
</evidence>
<comment type="similarity">
    <text evidence="5">Belongs to the ABC-2 integral membrane protein family.</text>
</comment>
<dbReference type="EMBL" id="FTOD01000006">
    <property type="protein sequence ID" value="SIS83809.1"/>
    <property type="molecule type" value="Genomic_DNA"/>
</dbReference>
<dbReference type="RefSeq" id="WP_076524942.1">
    <property type="nucleotide sequence ID" value="NZ_CP048103.1"/>
</dbReference>
<dbReference type="Proteomes" id="UP000186795">
    <property type="component" value="Unassembled WGS sequence"/>
</dbReference>
<feature type="transmembrane region" description="Helical" evidence="5">
    <location>
        <begin position="140"/>
        <end position="165"/>
    </location>
</feature>
<dbReference type="OrthoDB" id="670210at2"/>
<evidence type="ECO:0000256" key="4">
    <source>
        <dbReference type="ARBA" id="ARBA00023136"/>
    </source>
</evidence>
<dbReference type="PIRSF" id="PIRSF006648">
    <property type="entry name" value="DrrB"/>
    <property type="match status" value="1"/>
</dbReference>
<dbReference type="InterPro" id="IPR013525">
    <property type="entry name" value="ABC2_TM"/>
</dbReference>
<protein>
    <recommendedName>
        <fullName evidence="5">Transport permease protein</fullName>
    </recommendedName>
</protein>
<comment type="subcellular location">
    <subcellularLocation>
        <location evidence="5">Cell membrane</location>
        <topology evidence="5">Multi-pass membrane protein</topology>
    </subcellularLocation>
    <subcellularLocation>
        <location evidence="1">Membrane</location>
        <topology evidence="1">Multi-pass membrane protein</topology>
    </subcellularLocation>
</comment>
<gene>
    <name evidence="7" type="ORF">SAMN05421790_1063</name>
</gene>
<feature type="transmembrane region" description="Helical" evidence="5">
    <location>
        <begin position="226"/>
        <end position="248"/>
    </location>
</feature>
<keyword evidence="2 5" id="KW-0812">Transmembrane</keyword>
<dbReference type="AlphaFoldDB" id="A0A1N7MCV0"/>
<evidence type="ECO:0000259" key="6">
    <source>
        <dbReference type="PROSITE" id="PS51012"/>
    </source>
</evidence>
<keyword evidence="4 5" id="KW-0472">Membrane</keyword>
<evidence type="ECO:0000256" key="2">
    <source>
        <dbReference type="ARBA" id="ARBA00022692"/>
    </source>
</evidence>